<evidence type="ECO:0000313" key="1">
    <source>
        <dbReference type="EMBL" id="JAB74161.1"/>
    </source>
</evidence>
<protein>
    <submittedName>
        <fullName evidence="1">Uncharacterized protein</fullName>
    </submittedName>
</protein>
<reference evidence="1" key="1">
    <citation type="journal article" date="2015" name="Sci. Rep.">
        <title>Tissue- and time-dependent transcription in Ixodes ricinus salivary glands and midguts when blood feeding on the vertebrate host.</title>
        <authorList>
            <person name="Kotsyfakis M."/>
            <person name="Schwarz A."/>
            <person name="Erhart J."/>
            <person name="Ribeiro J.M."/>
        </authorList>
    </citation>
    <scope>NUCLEOTIDE SEQUENCE</scope>
    <source>
        <tissue evidence="1">Salivary gland and midgut</tissue>
    </source>
</reference>
<name>V5IEE9_IXORI</name>
<feature type="non-terminal residue" evidence="1">
    <location>
        <position position="1"/>
    </location>
</feature>
<sequence length="96" mass="10379">DTEVADTEVADTEVADTEVVDTAEEAMAMAAAATEEASGMDIMVSLSTNSGSISDIGAETKQLPSCHHQNVMEAYFCSRYLRRLLKQKPTHKNGKK</sequence>
<organism evidence="1">
    <name type="scientific">Ixodes ricinus</name>
    <name type="common">Common tick</name>
    <name type="synonym">Acarus ricinus</name>
    <dbReference type="NCBI Taxonomy" id="34613"/>
    <lineage>
        <taxon>Eukaryota</taxon>
        <taxon>Metazoa</taxon>
        <taxon>Ecdysozoa</taxon>
        <taxon>Arthropoda</taxon>
        <taxon>Chelicerata</taxon>
        <taxon>Arachnida</taxon>
        <taxon>Acari</taxon>
        <taxon>Parasitiformes</taxon>
        <taxon>Ixodida</taxon>
        <taxon>Ixodoidea</taxon>
        <taxon>Ixodidae</taxon>
        <taxon>Ixodinae</taxon>
        <taxon>Ixodes</taxon>
    </lineage>
</organism>
<proteinExistence type="evidence at transcript level"/>
<accession>V5IEE9</accession>
<feature type="non-terminal residue" evidence="1">
    <location>
        <position position="96"/>
    </location>
</feature>
<dbReference type="EMBL" id="GANP01010307">
    <property type="protein sequence ID" value="JAB74161.1"/>
    <property type="molecule type" value="mRNA"/>
</dbReference>
<dbReference type="AlphaFoldDB" id="V5IEE9"/>